<feature type="domain" description="CheR-type methyltransferase" evidence="6">
    <location>
        <begin position="1"/>
        <end position="277"/>
    </location>
</feature>
<dbReference type="Pfam" id="PF01739">
    <property type="entry name" value="CheR"/>
    <property type="match status" value="1"/>
</dbReference>
<accession>A0A7C2HV60</accession>
<reference evidence="7" key="1">
    <citation type="journal article" date="2020" name="mSystems">
        <title>Genome- and Community-Level Interaction Insights into Carbon Utilization and Element Cycling Functions of Hydrothermarchaeota in Hydrothermal Sediment.</title>
        <authorList>
            <person name="Zhou Z."/>
            <person name="Liu Y."/>
            <person name="Xu W."/>
            <person name="Pan J."/>
            <person name="Luo Z.H."/>
            <person name="Li M."/>
        </authorList>
    </citation>
    <scope>NUCLEOTIDE SEQUENCE [LARGE SCALE GENOMIC DNA]</scope>
    <source>
        <strain evidence="7">SpSt-300</strain>
    </source>
</reference>
<dbReference type="EMBL" id="DSMU01000329">
    <property type="protein sequence ID" value="HEL66055.1"/>
    <property type="molecule type" value="Genomic_DNA"/>
</dbReference>
<dbReference type="EC" id="2.1.1.80" evidence="2"/>
<comment type="caution">
    <text evidence="7">The sequence shown here is derived from an EMBL/GenBank/DDBJ whole genome shotgun (WGS) entry which is preliminary data.</text>
</comment>
<keyword evidence="3 7" id="KW-0489">Methyltransferase</keyword>
<evidence type="ECO:0000256" key="2">
    <source>
        <dbReference type="ARBA" id="ARBA00012534"/>
    </source>
</evidence>
<dbReference type="PROSITE" id="PS50123">
    <property type="entry name" value="CHER"/>
    <property type="match status" value="1"/>
</dbReference>
<dbReference type="AlphaFoldDB" id="A0A7C2HV60"/>
<dbReference type="InterPro" id="IPR000780">
    <property type="entry name" value="CheR_MeTrfase"/>
</dbReference>
<keyword evidence="5" id="KW-0949">S-adenosyl-L-methionine</keyword>
<dbReference type="SUPFAM" id="SSF53335">
    <property type="entry name" value="S-adenosyl-L-methionine-dependent methyltransferases"/>
    <property type="match status" value="1"/>
</dbReference>
<evidence type="ECO:0000259" key="6">
    <source>
        <dbReference type="PROSITE" id="PS50123"/>
    </source>
</evidence>
<dbReference type="Gene3D" id="3.40.50.150">
    <property type="entry name" value="Vaccinia Virus protein VP39"/>
    <property type="match status" value="1"/>
</dbReference>
<evidence type="ECO:0000313" key="7">
    <source>
        <dbReference type="EMBL" id="HEL66055.1"/>
    </source>
</evidence>
<sequence>MNEGAQLSDEEFELIRSLVYQRFGINLGDHKRSLVVGRLQKVLLSGGFSSFKEYYQHVVQDPSGRALLTLVDRISTSHTYFFREREHFDFLKAVVLPEVAAGIKGGQRKDLRFWCAGCASGEEPYSVAMVVSDFFGDNLSGMDVGILATDISVSALEKAVQGVYPAEQLAGVPPLYRQRYFNPLGKGSWAVKEELKRMVLFRRLNLMRTEYPFKGRFQVIFCRNVMIYFDHPTKQALVERLYRYTEPGGYLFIGHSETLDQSSGLYRYVRPAVYRKI</sequence>
<dbReference type="InterPro" id="IPR022641">
    <property type="entry name" value="CheR_N"/>
</dbReference>
<dbReference type="InterPro" id="IPR050903">
    <property type="entry name" value="Bact_Chemotaxis_MeTrfase"/>
</dbReference>
<dbReference type="InterPro" id="IPR036804">
    <property type="entry name" value="CheR_N_sf"/>
</dbReference>
<keyword evidence="4 7" id="KW-0808">Transferase</keyword>
<dbReference type="PIRSF" id="PIRSF000410">
    <property type="entry name" value="CheR"/>
    <property type="match status" value="1"/>
</dbReference>
<dbReference type="PANTHER" id="PTHR24422">
    <property type="entry name" value="CHEMOTAXIS PROTEIN METHYLTRANSFERASE"/>
    <property type="match status" value="1"/>
</dbReference>
<evidence type="ECO:0000256" key="4">
    <source>
        <dbReference type="ARBA" id="ARBA00022679"/>
    </source>
</evidence>
<dbReference type="Pfam" id="PF03705">
    <property type="entry name" value="CheR_N"/>
    <property type="match status" value="1"/>
</dbReference>
<proteinExistence type="predicted"/>
<dbReference type="Gene3D" id="1.10.155.10">
    <property type="entry name" value="Chemotaxis receptor methyltransferase CheR, N-terminal domain"/>
    <property type="match status" value="1"/>
</dbReference>
<dbReference type="PANTHER" id="PTHR24422:SF19">
    <property type="entry name" value="CHEMOTAXIS PROTEIN METHYLTRANSFERASE"/>
    <property type="match status" value="1"/>
</dbReference>
<dbReference type="InterPro" id="IPR029063">
    <property type="entry name" value="SAM-dependent_MTases_sf"/>
</dbReference>
<dbReference type="PRINTS" id="PR00996">
    <property type="entry name" value="CHERMTFRASE"/>
</dbReference>
<dbReference type="InterPro" id="IPR026024">
    <property type="entry name" value="Chemotaxis_MeTrfase_CheR"/>
</dbReference>
<dbReference type="InterPro" id="IPR022642">
    <property type="entry name" value="CheR_C"/>
</dbReference>
<dbReference type="SUPFAM" id="SSF47757">
    <property type="entry name" value="Chemotaxis receptor methyltransferase CheR, N-terminal domain"/>
    <property type="match status" value="1"/>
</dbReference>
<evidence type="ECO:0000256" key="5">
    <source>
        <dbReference type="ARBA" id="ARBA00022691"/>
    </source>
</evidence>
<dbReference type="SMART" id="SM00138">
    <property type="entry name" value="MeTrc"/>
    <property type="match status" value="1"/>
</dbReference>
<comment type="catalytic activity">
    <reaction evidence="1">
        <text>L-glutamyl-[protein] + S-adenosyl-L-methionine = [protein]-L-glutamate 5-O-methyl ester + S-adenosyl-L-homocysteine</text>
        <dbReference type="Rhea" id="RHEA:24452"/>
        <dbReference type="Rhea" id="RHEA-COMP:10208"/>
        <dbReference type="Rhea" id="RHEA-COMP:10311"/>
        <dbReference type="ChEBI" id="CHEBI:29973"/>
        <dbReference type="ChEBI" id="CHEBI:57856"/>
        <dbReference type="ChEBI" id="CHEBI:59789"/>
        <dbReference type="ChEBI" id="CHEBI:82795"/>
        <dbReference type="EC" id="2.1.1.80"/>
    </reaction>
</comment>
<evidence type="ECO:0000256" key="3">
    <source>
        <dbReference type="ARBA" id="ARBA00022603"/>
    </source>
</evidence>
<protein>
    <recommendedName>
        <fullName evidence="2">protein-glutamate O-methyltransferase</fullName>
        <ecNumber evidence="2">2.1.1.80</ecNumber>
    </recommendedName>
</protein>
<dbReference type="GO" id="GO:0032259">
    <property type="term" value="P:methylation"/>
    <property type="evidence" value="ECO:0007669"/>
    <property type="project" value="UniProtKB-KW"/>
</dbReference>
<dbReference type="GO" id="GO:0008983">
    <property type="term" value="F:protein-glutamate O-methyltransferase activity"/>
    <property type="evidence" value="ECO:0007669"/>
    <property type="project" value="UniProtKB-EC"/>
</dbReference>
<gene>
    <name evidence="7" type="ORF">ENQ34_05185</name>
</gene>
<organism evidence="7">
    <name type="scientific">Ammonifex degensii</name>
    <dbReference type="NCBI Taxonomy" id="42838"/>
    <lineage>
        <taxon>Bacteria</taxon>
        <taxon>Bacillati</taxon>
        <taxon>Bacillota</taxon>
        <taxon>Clostridia</taxon>
        <taxon>Thermoanaerobacterales</taxon>
        <taxon>Thermoanaerobacteraceae</taxon>
        <taxon>Ammonifex</taxon>
    </lineage>
</organism>
<evidence type="ECO:0000256" key="1">
    <source>
        <dbReference type="ARBA" id="ARBA00001541"/>
    </source>
</evidence>
<name>A0A7C2HV60_9THEO</name>